<dbReference type="RefSeq" id="WP_305011426.1">
    <property type="nucleotide sequence ID" value="NZ_JAUQSX010000004.1"/>
</dbReference>
<feature type="transmembrane region" description="Helical" evidence="6">
    <location>
        <begin position="239"/>
        <end position="263"/>
    </location>
</feature>
<evidence type="ECO:0000256" key="2">
    <source>
        <dbReference type="ARBA" id="ARBA00022475"/>
    </source>
</evidence>
<dbReference type="InterPro" id="IPR050833">
    <property type="entry name" value="Poly_Biosynth_Transport"/>
</dbReference>
<sequence length="474" mass="52793">MIKRLTSVFKSNLSALQQKGSFTRNLAITLSGSTLSTIIGILLTPVVSRIYAPIAYGQFAVYNALVSNLNLLTTLSYSGAFLLPRRRTHFLSLVQLTLLITVSSCIMLTIGLGIVGPWVIKKLHVEGLGNWFYTLPLMLLMFNLNGVLSTWYMRDKQFGKRVGVEIATNLATRGFTIGYGLLVQGNVVGLLLADFFNRISATIALALGSIRHEFRSILRAFSWRRLWLVAYRYRDFPIVYMPAAYIYIASTQLPIFLLAPVFGTEAVGLYSFSMSLLEMPINVLGGAIAPVYMQKAAETYREAPERLPNITLSLYYKLLYIGVVPFSIVTVYGDVLFRFVFGTKWEMAGVFTSYLGFYSLFKLLSLGTSGIYTIMERQNYYLYANILLLVVRAAGLGIGVSTHNLDLTLLLFGVGSLLSTFAVDLHVLYLLKLPVVRIALRTLLLIGATLLLVKLSRWGLTPLFPKFLAVTVRP</sequence>
<proteinExistence type="predicted"/>
<feature type="transmembrane region" description="Helical" evidence="6">
    <location>
        <begin position="407"/>
        <end position="431"/>
    </location>
</feature>
<evidence type="ECO:0000256" key="3">
    <source>
        <dbReference type="ARBA" id="ARBA00022692"/>
    </source>
</evidence>
<feature type="transmembrane region" description="Helical" evidence="6">
    <location>
        <begin position="438"/>
        <end position="456"/>
    </location>
</feature>
<evidence type="ECO:0000256" key="5">
    <source>
        <dbReference type="ARBA" id="ARBA00023136"/>
    </source>
</evidence>
<name>A0ABT9AA86_9BACT</name>
<feature type="transmembrane region" description="Helical" evidence="6">
    <location>
        <begin position="26"/>
        <end position="47"/>
    </location>
</feature>
<comment type="subcellular location">
    <subcellularLocation>
        <location evidence="1">Cell membrane</location>
        <topology evidence="1">Multi-pass membrane protein</topology>
    </subcellularLocation>
</comment>
<organism evidence="7 8">
    <name type="scientific">Hymenobacter mellowenesis</name>
    <dbReference type="NCBI Taxonomy" id="3063995"/>
    <lineage>
        <taxon>Bacteria</taxon>
        <taxon>Pseudomonadati</taxon>
        <taxon>Bacteroidota</taxon>
        <taxon>Cytophagia</taxon>
        <taxon>Cytophagales</taxon>
        <taxon>Hymenobacteraceae</taxon>
        <taxon>Hymenobacter</taxon>
    </lineage>
</organism>
<feature type="transmembrane region" description="Helical" evidence="6">
    <location>
        <begin position="381"/>
        <end position="401"/>
    </location>
</feature>
<keyword evidence="2" id="KW-1003">Cell membrane</keyword>
<dbReference type="EMBL" id="JAUQSX010000004">
    <property type="protein sequence ID" value="MDO7846743.1"/>
    <property type="molecule type" value="Genomic_DNA"/>
</dbReference>
<keyword evidence="8" id="KW-1185">Reference proteome</keyword>
<evidence type="ECO:0000313" key="7">
    <source>
        <dbReference type="EMBL" id="MDO7846743.1"/>
    </source>
</evidence>
<feature type="transmembrane region" description="Helical" evidence="6">
    <location>
        <begin position="269"/>
        <end position="293"/>
    </location>
</feature>
<gene>
    <name evidence="7" type="ORF">Q5H92_10275</name>
</gene>
<feature type="transmembrane region" description="Helical" evidence="6">
    <location>
        <begin position="353"/>
        <end position="374"/>
    </location>
</feature>
<reference evidence="7" key="1">
    <citation type="submission" date="2023-07" db="EMBL/GenBank/DDBJ databases">
        <authorList>
            <person name="Kim M.K."/>
        </authorList>
    </citation>
    <scope>NUCLEOTIDE SEQUENCE</scope>
    <source>
        <strain evidence="7">M29</strain>
    </source>
</reference>
<accession>A0ABT9AA86</accession>
<feature type="transmembrane region" description="Helical" evidence="6">
    <location>
        <begin position="132"/>
        <end position="153"/>
    </location>
</feature>
<comment type="caution">
    <text evidence="7">The sequence shown here is derived from an EMBL/GenBank/DDBJ whole genome shotgun (WGS) entry which is preliminary data.</text>
</comment>
<feature type="transmembrane region" description="Helical" evidence="6">
    <location>
        <begin position="314"/>
        <end position="333"/>
    </location>
</feature>
<dbReference type="Proteomes" id="UP001167796">
    <property type="component" value="Unassembled WGS sequence"/>
</dbReference>
<dbReference type="PANTHER" id="PTHR30250">
    <property type="entry name" value="PST FAMILY PREDICTED COLANIC ACID TRANSPORTER"/>
    <property type="match status" value="1"/>
</dbReference>
<protein>
    <submittedName>
        <fullName evidence="7">Oligosaccharide flippase family protein</fullName>
    </submittedName>
</protein>
<keyword evidence="3 6" id="KW-0812">Transmembrane</keyword>
<keyword evidence="5 6" id="KW-0472">Membrane</keyword>
<evidence type="ECO:0000256" key="6">
    <source>
        <dbReference type="SAM" id="Phobius"/>
    </source>
</evidence>
<dbReference type="PANTHER" id="PTHR30250:SF28">
    <property type="entry name" value="POLYSACCHARIDE BIOSYNTHESIS PROTEIN"/>
    <property type="match status" value="1"/>
</dbReference>
<evidence type="ECO:0000313" key="8">
    <source>
        <dbReference type="Proteomes" id="UP001167796"/>
    </source>
</evidence>
<feature type="transmembrane region" description="Helical" evidence="6">
    <location>
        <begin position="96"/>
        <end position="120"/>
    </location>
</feature>
<keyword evidence="4 6" id="KW-1133">Transmembrane helix</keyword>
<evidence type="ECO:0000256" key="4">
    <source>
        <dbReference type="ARBA" id="ARBA00022989"/>
    </source>
</evidence>
<evidence type="ECO:0000256" key="1">
    <source>
        <dbReference type="ARBA" id="ARBA00004651"/>
    </source>
</evidence>
<feature type="transmembrane region" description="Helical" evidence="6">
    <location>
        <begin position="59"/>
        <end position="84"/>
    </location>
</feature>
<dbReference type="Pfam" id="PF13440">
    <property type="entry name" value="Polysacc_synt_3"/>
    <property type="match status" value="1"/>
</dbReference>